<evidence type="ECO:0000256" key="1">
    <source>
        <dbReference type="SAM" id="Phobius"/>
    </source>
</evidence>
<keyword evidence="1" id="KW-0812">Transmembrane</keyword>
<keyword evidence="1" id="KW-0472">Membrane</keyword>
<dbReference type="Pfam" id="PF11127">
    <property type="entry name" value="YgaP-like_TM"/>
    <property type="match status" value="1"/>
</dbReference>
<name>A0ABZ2LV52_9BACT</name>
<keyword evidence="4" id="KW-1185">Reference proteome</keyword>
<reference evidence="3 4" key="1">
    <citation type="submission" date="2021-12" db="EMBL/GenBank/DDBJ databases">
        <title>Discovery of the Pendulisporaceae a myxobacterial family with distinct sporulation behavior and unique specialized metabolism.</title>
        <authorList>
            <person name="Garcia R."/>
            <person name="Popoff A."/>
            <person name="Bader C.D."/>
            <person name="Loehr J."/>
            <person name="Walesch S."/>
            <person name="Walt C."/>
            <person name="Boldt J."/>
            <person name="Bunk B."/>
            <person name="Haeckl F.J.F.P.J."/>
            <person name="Gunesch A.P."/>
            <person name="Birkelbach J."/>
            <person name="Nuebel U."/>
            <person name="Pietschmann T."/>
            <person name="Bach T."/>
            <person name="Mueller R."/>
        </authorList>
    </citation>
    <scope>NUCLEOTIDE SEQUENCE [LARGE SCALE GENOMIC DNA]</scope>
    <source>
        <strain evidence="3 4">MSr11954</strain>
    </source>
</reference>
<evidence type="ECO:0000259" key="2">
    <source>
        <dbReference type="Pfam" id="PF11127"/>
    </source>
</evidence>
<feature type="domain" description="Inner membrane protein YgaP-like transmembrane" evidence="2">
    <location>
        <begin position="55"/>
        <end position="108"/>
    </location>
</feature>
<dbReference type="InterPro" id="IPR021309">
    <property type="entry name" value="YgaP-like_TM"/>
</dbReference>
<protein>
    <submittedName>
        <fullName evidence="3">DUF2892 domain-containing protein</fullName>
    </submittedName>
</protein>
<feature type="transmembrane region" description="Helical" evidence="1">
    <location>
        <begin position="81"/>
        <end position="107"/>
    </location>
</feature>
<proteinExistence type="predicted"/>
<accession>A0ABZ2LV52</accession>
<sequence>MKTLPDLGYDRVRAHTAPVVNARIDRQTEGAMHRALTSEETAGTRLAELDREWDIDRALMAFAGAAGSVSLYAGRFKNRKWFYLLGVQLGFLVAHAATGWCPPVALFRRMGVRTRQEIDAERQALQAVLREKLLPAGTVGA</sequence>
<gene>
    <name evidence="3" type="ORF">LZC94_37355</name>
</gene>
<organism evidence="3 4">
    <name type="scientific">Pendulispora albinea</name>
    <dbReference type="NCBI Taxonomy" id="2741071"/>
    <lineage>
        <taxon>Bacteria</taxon>
        <taxon>Pseudomonadati</taxon>
        <taxon>Myxococcota</taxon>
        <taxon>Myxococcia</taxon>
        <taxon>Myxococcales</taxon>
        <taxon>Sorangiineae</taxon>
        <taxon>Pendulisporaceae</taxon>
        <taxon>Pendulispora</taxon>
    </lineage>
</organism>
<keyword evidence="1" id="KW-1133">Transmembrane helix</keyword>
<evidence type="ECO:0000313" key="3">
    <source>
        <dbReference type="EMBL" id="WXB13499.1"/>
    </source>
</evidence>
<evidence type="ECO:0000313" key="4">
    <source>
        <dbReference type="Proteomes" id="UP001370348"/>
    </source>
</evidence>
<dbReference type="EMBL" id="CP089984">
    <property type="protein sequence ID" value="WXB13499.1"/>
    <property type="molecule type" value="Genomic_DNA"/>
</dbReference>
<dbReference type="Gene3D" id="6.10.140.1340">
    <property type="match status" value="1"/>
</dbReference>
<dbReference type="Proteomes" id="UP001370348">
    <property type="component" value="Chromosome"/>
</dbReference>
<dbReference type="RefSeq" id="WP_394823110.1">
    <property type="nucleotide sequence ID" value="NZ_CP089984.1"/>
</dbReference>